<reference evidence="2" key="1">
    <citation type="journal article" date="2016" name="Genome Announc.">
        <title>Genome sequence of Ustilaginoidea virens IPU010, a rice pathogenic fungus causing false smut.</title>
        <authorList>
            <person name="Kumagai T."/>
            <person name="Ishii T."/>
            <person name="Terai G."/>
            <person name="Umemura M."/>
            <person name="Machida M."/>
            <person name="Asai K."/>
        </authorList>
    </citation>
    <scope>NUCLEOTIDE SEQUENCE [LARGE SCALE GENOMIC DNA]</scope>
    <source>
        <strain evidence="2">IPU010</strain>
    </source>
</reference>
<gene>
    <name evidence="1" type="ORF">UVI_02050710</name>
</gene>
<sequence length="245" mass="26833">MSGRLPLRLLGHADGEFFMANPATQPVDNYGIISHTWGKDVAPYSCGIQCMSRDAIIHQHKLRAIKRLGMPASCGEKSTESFKMYTSTTRLPTKCLILMELEHVWDPQEIVDKLKPRECGHNHDILGGLLGTFSSLCGPEEIERDLAGTDVEAVSFCFKQLFLRTGGAWTKLAISNNHRGPSRTIAERGIGSPFVEGSATSRPAADCLSSVVDPGRLQQNGQARTVVETGINATPKKPITIQFER</sequence>
<proteinExistence type="predicted"/>
<protein>
    <submittedName>
        <fullName evidence="1">Uncharacterized protein</fullName>
    </submittedName>
</protein>
<dbReference type="EMBL" id="BBTG02000037">
    <property type="protein sequence ID" value="GAO17587.1"/>
    <property type="molecule type" value="Genomic_DNA"/>
</dbReference>
<comment type="caution">
    <text evidence="1">The sequence shown here is derived from an EMBL/GenBank/DDBJ whole genome shotgun (WGS) entry which is preliminary data.</text>
</comment>
<dbReference type="Proteomes" id="UP000054053">
    <property type="component" value="Unassembled WGS sequence"/>
</dbReference>
<accession>A0A1B5L4W5</accession>
<dbReference type="AlphaFoldDB" id="A0A1B5L4W5"/>
<organism evidence="1 2">
    <name type="scientific">Ustilaginoidea virens</name>
    <name type="common">Rice false smut fungus</name>
    <name type="synonym">Villosiclava virens</name>
    <dbReference type="NCBI Taxonomy" id="1159556"/>
    <lineage>
        <taxon>Eukaryota</taxon>
        <taxon>Fungi</taxon>
        <taxon>Dikarya</taxon>
        <taxon>Ascomycota</taxon>
        <taxon>Pezizomycotina</taxon>
        <taxon>Sordariomycetes</taxon>
        <taxon>Hypocreomycetidae</taxon>
        <taxon>Hypocreales</taxon>
        <taxon>Clavicipitaceae</taxon>
        <taxon>Ustilaginoidea</taxon>
    </lineage>
</organism>
<evidence type="ECO:0000313" key="1">
    <source>
        <dbReference type="EMBL" id="GAO17587.1"/>
    </source>
</evidence>
<evidence type="ECO:0000313" key="2">
    <source>
        <dbReference type="Proteomes" id="UP000054053"/>
    </source>
</evidence>
<name>A0A1B5L4W5_USTVR</name>